<evidence type="ECO:0000259" key="8">
    <source>
        <dbReference type="Pfam" id="PF01385"/>
    </source>
</evidence>
<evidence type="ECO:0000313" key="12">
    <source>
        <dbReference type="Proteomes" id="UP001259982"/>
    </source>
</evidence>
<sequence>MGIQPDSVSPRLIQRSYKFRCYPTPAQQRDLACHFGAARWVWNFGLNARGKAWRRRGESRSGVDISRLLTVLKRTHRYAWLKATPATVLSQSLRDQDRAFSNFFAGRARYPRFKKRGHAQAIRFQLDQRQVHRAYRPGYLKLPGLGEIKLRWSRTPGGIPKMVTLRRGATGKYFVTFMCEEAAPGVAPAAHAAVGIDLGLRDLVVTSRGDRALAPRHYREDRRRLKRHQRALARKRKGSARWHRQRRKVAAIHERIANRRTDTLHQLTRRLIDDNQVIGVEDLSVRGMLSNHHLALSIADAAWTELRRQLTYKAAWGGREVVVIDRWAPTSKTCSGCGHRMTAMPLATRHWACPACGAAHDRDVNAAINIQRLATGGRPECQARGGRTIPCGDAADAALTPAACEARINPAPDAAERTAVTG</sequence>
<evidence type="ECO:0000256" key="6">
    <source>
        <dbReference type="ARBA" id="ARBA00023125"/>
    </source>
</evidence>
<dbReference type="Pfam" id="PF07282">
    <property type="entry name" value="Cas12f1-like_TNB"/>
    <property type="match status" value="1"/>
</dbReference>
<dbReference type="Proteomes" id="UP001259982">
    <property type="component" value="Unassembled WGS sequence"/>
</dbReference>
<accession>A0ABU3B8F8</accession>
<evidence type="ECO:0000256" key="2">
    <source>
        <dbReference type="ARBA" id="ARBA00011044"/>
    </source>
</evidence>
<feature type="domain" description="Probable transposase IS891/IS1136/IS1341" evidence="8">
    <location>
        <begin position="188"/>
        <end position="290"/>
    </location>
</feature>
<dbReference type="InterPro" id="IPR021027">
    <property type="entry name" value="Transposase_put_HTH"/>
</dbReference>
<dbReference type="InterPro" id="IPR051399">
    <property type="entry name" value="RNA-guided_DNA_endo/Transpos"/>
</dbReference>
<gene>
    <name evidence="11" type="ORF">RM531_08185</name>
</gene>
<dbReference type="PANTHER" id="PTHR30405:SF25">
    <property type="entry name" value="RNA-GUIDED DNA ENDONUCLEASE INSQ-RELATED"/>
    <property type="match status" value="1"/>
</dbReference>
<dbReference type="RefSeq" id="WP_311658566.1">
    <property type="nucleotide sequence ID" value="NZ_JAVRHY010000006.1"/>
</dbReference>
<keyword evidence="4" id="KW-0479">Metal-binding</keyword>
<keyword evidence="5" id="KW-0862">Zinc</keyword>
<keyword evidence="7" id="KW-0233">DNA recombination</keyword>
<dbReference type="InterPro" id="IPR001959">
    <property type="entry name" value="Transposase"/>
</dbReference>
<protein>
    <submittedName>
        <fullName evidence="11">Transposase</fullName>
    </submittedName>
</protein>
<proteinExistence type="inferred from homology"/>
<keyword evidence="12" id="KW-1185">Reference proteome</keyword>
<name>A0ABU3B8F8_9GAMM</name>
<evidence type="ECO:0000259" key="10">
    <source>
        <dbReference type="Pfam" id="PF12323"/>
    </source>
</evidence>
<feature type="domain" description="Cas12f1-like TNB" evidence="9">
    <location>
        <begin position="303"/>
        <end position="370"/>
    </location>
</feature>
<comment type="similarity">
    <text evidence="1">In the C-terminal section; belongs to the transposase 35 family.</text>
</comment>
<dbReference type="EMBL" id="JAVRHY010000006">
    <property type="protein sequence ID" value="MDT0618453.1"/>
    <property type="molecule type" value="Genomic_DNA"/>
</dbReference>
<evidence type="ECO:0000259" key="9">
    <source>
        <dbReference type="Pfam" id="PF07282"/>
    </source>
</evidence>
<keyword evidence="3" id="KW-0815">Transposition</keyword>
<dbReference type="Pfam" id="PF01385">
    <property type="entry name" value="OrfB_IS605"/>
    <property type="match status" value="1"/>
</dbReference>
<comment type="caution">
    <text evidence="11">The sequence shown here is derived from an EMBL/GenBank/DDBJ whole genome shotgun (WGS) entry which is preliminary data.</text>
</comment>
<dbReference type="Pfam" id="PF12323">
    <property type="entry name" value="HTH_OrfB_IS605"/>
    <property type="match status" value="1"/>
</dbReference>
<dbReference type="InterPro" id="IPR010095">
    <property type="entry name" value="Cas12f1-like_TNB"/>
</dbReference>
<evidence type="ECO:0000256" key="3">
    <source>
        <dbReference type="ARBA" id="ARBA00022578"/>
    </source>
</evidence>
<evidence type="ECO:0000256" key="5">
    <source>
        <dbReference type="ARBA" id="ARBA00022833"/>
    </source>
</evidence>
<dbReference type="NCBIfam" id="NF040570">
    <property type="entry name" value="guided_TnpB"/>
    <property type="match status" value="1"/>
</dbReference>
<feature type="domain" description="Transposase putative helix-turn-helix" evidence="10">
    <location>
        <begin position="14"/>
        <end position="57"/>
    </location>
</feature>
<keyword evidence="6" id="KW-0238">DNA-binding</keyword>
<evidence type="ECO:0000256" key="7">
    <source>
        <dbReference type="ARBA" id="ARBA00023172"/>
    </source>
</evidence>
<reference evidence="11 12" key="1">
    <citation type="submission" date="2023-09" db="EMBL/GenBank/DDBJ databases">
        <authorList>
            <person name="Rey-Velasco X."/>
        </authorList>
    </citation>
    <scope>NUCLEOTIDE SEQUENCE [LARGE SCALE GENOMIC DNA]</scope>
    <source>
        <strain evidence="11 12">P385</strain>
    </source>
</reference>
<evidence type="ECO:0000256" key="1">
    <source>
        <dbReference type="ARBA" id="ARBA00008761"/>
    </source>
</evidence>
<organism evidence="11 12">
    <name type="scientific">Spectribacter acetivorans</name>
    <dbReference type="NCBI Taxonomy" id="3075603"/>
    <lineage>
        <taxon>Bacteria</taxon>
        <taxon>Pseudomonadati</taxon>
        <taxon>Pseudomonadota</taxon>
        <taxon>Gammaproteobacteria</taxon>
        <taxon>Salinisphaerales</taxon>
        <taxon>Salinisphaeraceae</taxon>
        <taxon>Spectribacter</taxon>
    </lineage>
</organism>
<dbReference type="PANTHER" id="PTHR30405">
    <property type="entry name" value="TRANSPOSASE"/>
    <property type="match status" value="1"/>
</dbReference>
<dbReference type="NCBIfam" id="TIGR01766">
    <property type="entry name" value="IS200/IS605 family accessory protein TnpB-like domain"/>
    <property type="match status" value="1"/>
</dbReference>
<comment type="similarity">
    <text evidence="2">In the N-terminal section; belongs to the transposase 2 family.</text>
</comment>
<evidence type="ECO:0000313" key="11">
    <source>
        <dbReference type="EMBL" id="MDT0618453.1"/>
    </source>
</evidence>
<evidence type="ECO:0000256" key="4">
    <source>
        <dbReference type="ARBA" id="ARBA00022723"/>
    </source>
</evidence>